<proteinExistence type="predicted"/>
<organism evidence="2 3">
    <name type="scientific">Pleurodeles waltl</name>
    <name type="common">Iberian ribbed newt</name>
    <dbReference type="NCBI Taxonomy" id="8319"/>
    <lineage>
        <taxon>Eukaryota</taxon>
        <taxon>Metazoa</taxon>
        <taxon>Chordata</taxon>
        <taxon>Craniata</taxon>
        <taxon>Vertebrata</taxon>
        <taxon>Euteleostomi</taxon>
        <taxon>Amphibia</taxon>
        <taxon>Batrachia</taxon>
        <taxon>Caudata</taxon>
        <taxon>Salamandroidea</taxon>
        <taxon>Salamandridae</taxon>
        <taxon>Pleurodelinae</taxon>
        <taxon>Pleurodeles</taxon>
    </lineage>
</organism>
<dbReference type="EMBL" id="JANPWB010000005">
    <property type="protein sequence ID" value="KAJ1190590.1"/>
    <property type="molecule type" value="Genomic_DNA"/>
</dbReference>
<protein>
    <submittedName>
        <fullName evidence="2">Uncharacterized protein</fullName>
    </submittedName>
</protein>
<evidence type="ECO:0000256" key="1">
    <source>
        <dbReference type="SAM" id="MobiDB-lite"/>
    </source>
</evidence>
<comment type="caution">
    <text evidence="2">The sequence shown here is derived from an EMBL/GenBank/DDBJ whole genome shotgun (WGS) entry which is preliminary data.</text>
</comment>
<accession>A0AAV7UQQ0</accession>
<dbReference type="Proteomes" id="UP001066276">
    <property type="component" value="Chromosome 3_1"/>
</dbReference>
<evidence type="ECO:0000313" key="3">
    <source>
        <dbReference type="Proteomes" id="UP001066276"/>
    </source>
</evidence>
<evidence type="ECO:0000313" key="2">
    <source>
        <dbReference type="EMBL" id="KAJ1190590.1"/>
    </source>
</evidence>
<sequence>MGAARWGRGEEQGSHQTDDLKPQRPTSPGMAVDPANRDMYSRMAGPLTPLLLGRTLNSLYDLEATLQNHSTHFDKVLQAIMDSKIYLDARIDTVSLDVNLLRADHCKLTDKVDDAESTLVLETPTVQDLQVRLKHMEEVA</sequence>
<name>A0AAV7UQQ0_PLEWA</name>
<dbReference type="AlphaFoldDB" id="A0AAV7UQQ0"/>
<reference evidence="2" key="1">
    <citation type="journal article" date="2022" name="bioRxiv">
        <title>Sequencing and chromosome-scale assembly of the giantPleurodeles waltlgenome.</title>
        <authorList>
            <person name="Brown T."/>
            <person name="Elewa A."/>
            <person name="Iarovenko S."/>
            <person name="Subramanian E."/>
            <person name="Araus A.J."/>
            <person name="Petzold A."/>
            <person name="Susuki M."/>
            <person name="Suzuki K.-i.T."/>
            <person name="Hayashi T."/>
            <person name="Toyoda A."/>
            <person name="Oliveira C."/>
            <person name="Osipova E."/>
            <person name="Leigh N.D."/>
            <person name="Simon A."/>
            <person name="Yun M.H."/>
        </authorList>
    </citation>
    <scope>NUCLEOTIDE SEQUENCE</scope>
    <source>
        <strain evidence="2">20211129_DDA</strain>
        <tissue evidence="2">Liver</tissue>
    </source>
</reference>
<feature type="compositionally biased region" description="Basic and acidic residues" evidence="1">
    <location>
        <begin position="7"/>
        <end position="22"/>
    </location>
</feature>
<keyword evidence="3" id="KW-1185">Reference proteome</keyword>
<feature type="region of interest" description="Disordered" evidence="1">
    <location>
        <begin position="1"/>
        <end position="36"/>
    </location>
</feature>
<gene>
    <name evidence="2" type="ORF">NDU88_007328</name>
</gene>